<keyword evidence="3" id="KW-1185">Reference proteome</keyword>
<dbReference type="AlphaFoldDB" id="A0A8H7W452"/>
<feature type="non-terminal residue" evidence="2">
    <location>
        <position position="1"/>
    </location>
</feature>
<evidence type="ECO:0000313" key="2">
    <source>
        <dbReference type="EMBL" id="KAG2237864.1"/>
    </source>
</evidence>
<gene>
    <name evidence="2" type="ORF">INT48_002168</name>
</gene>
<proteinExistence type="predicted"/>
<evidence type="ECO:0000313" key="3">
    <source>
        <dbReference type="Proteomes" id="UP000613177"/>
    </source>
</evidence>
<reference evidence="2" key="1">
    <citation type="submission" date="2021-01" db="EMBL/GenBank/DDBJ databases">
        <title>Metabolic potential, ecology and presence of endohyphal bacteria is reflected in genomic diversity of Mucoromycotina.</title>
        <authorList>
            <person name="Muszewska A."/>
            <person name="Okrasinska A."/>
            <person name="Steczkiewicz K."/>
            <person name="Drgas O."/>
            <person name="Orlowska M."/>
            <person name="Perlinska-Lenart U."/>
            <person name="Aleksandrzak-Piekarczyk T."/>
            <person name="Szatraj K."/>
            <person name="Zielenkiewicz U."/>
            <person name="Pilsyk S."/>
            <person name="Malc E."/>
            <person name="Mieczkowski P."/>
            <person name="Kruszewska J.S."/>
            <person name="Biernat P."/>
            <person name="Pawlowska J."/>
        </authorList>
    </citation>
    <scope>NUCLEOTIDE SEQUENCE</scope>
    <source>
        <strain evidence="2">WA0000018081</strain>
    </source>
</reference>
<name>A0A8H7W452_9FUNG</name>
<feature type="compositionally biased region" description="Pro residues" evidence="1">
    <location>
        <begin position="45"/>
        <end position="55"/>
    </location>
</feature>
<organism evidence="2 3">
    <name type="scientific">Thamnidium elegans</name>
    <dbReference type="NCBI Taxonomy" id="101142"/>
    <lineage>
        <taxon>Eukaryota</taxon>
        <taxon>Fungi</taxon>
        <taxon>Fungi incertae sedis</taxon>
        <taxon>Mucoromycota</taxon>
        <taxon>Mucoromycotina</taxon>
        <taxon>Mucoromycetes</taxon>
        <taxon>Mucorales</taxon>
        <taxon>Mucorineae</taxon>
        <taxon>Mucoraceae</taxon>
        <taxon>Thamnidium</taxon>
    </lineage>
</organism>
<feature type="compositionally biased region" description="Low complexity" evidence="1">
    <location>
        <begin position="61"/>
        <end position="91"/>
    </location>
</feature>
<accession>A0A8H7W452</accession>
<evidence type="ECO:0000256" key="1">
    <source>
        <dbReference type="SAM" id="MobiDB-lite"/>
    </source>
</evidence>
<dbReference type="EMBL" id="JAEPRE010000002">
    <property type="protein sequence ID" value="KAG2237864.1"/>
    <property type="molecule type" value="Genomic_DNA"/>
</dbReference>
<sequence length="237" mass="27102">LRLEQFRTQHELARNFYDDHEFCPIYHIEEVTEHRERIQKRTSPYPSPSHSPPPSYYITLKNQQQQNVQQQQQLHQQQQQQQKQQQQQQNSHRQHRHSQQNHQNSSSLVTRAIPIINPSNMAPVSVPVHQQHPGKINTSPSMAQWVAYKNSTANMTSPTSSNSSISSISSNGSNIAPNYNNNYYLGDNCAINYNQQPHYLPTIARAIPIINPATGQAFGQQQQTPNIPPGFYNVSVC</sequence>
<protein>
    <submittedName>
        <fullName evidence="2">Uncharacterized protein</fullName>
    </submittedName>
</protein>
<comment type="caution">
    <text evidence="2">The sequence shown here is derived from an EMBL/GenBank/DDBJ whole genome shotgun (WGS) entry which is preliminary data.</text>
</comment>
<feature type="region of interest" description="Disordered" evidence="1">
    <location>
        <begin position="35"/>
        <end position="107"/>
    </location>
</feature>
<dbReference type="Proteomes" id="UP000613177">
    <property type="component" value="Unassembled WGS sequence"/>
</dbReference>